<evidence type="ECO:0000313" key="4">
    <source>
        <dbReference type="Proteomes" id="UP001291623"/>
    </source>
</evidence>
<evidence type="ECO:0008006" key="5">
    <source>
        <dbReference type="Google" id="ProtNLM"/>
    </source>
</evidence>
<dbReference type="Pfam" id="PF09735">
    <property type="entry name" value="Nckap1"/>
    <property type="match status" value="2"/>
</dbReference>
<dbReference type="GO" id="GO:0030866">
    <property type="term" value="P:cortical actin cytoskeleton organization"/>
    <property type="evidence" value="ECO:0007669"/>
    <property type="project" value="TreeGrafter"/>
</dbReference>
<dbReference type="InterPro" id="IPR019137">
    <property type="entry name" value="Nck-associated_protein-1"/>
</dbReference>
<sequence>MTKSRQQFQAEDVLSTSPTAVRSREWEGPARWTEYLGPDISPTIGHKASRNGSADGTAHRGSTNKGLNMQWVNQLTQVAEGLMAKMYRFNQILDYPDVTGHGFSEAFWKSGVFPNHPKICILLSKKFPEHHSKLQLERIDKFALDAMNDGAEVHLQSLEPWIQLLLDLMAFREHALRLILDLSSTVITLLFVDSYDPPLKGLHEDLNFVSPRIGEVFTPEYRNLVEKLNYSFTMSKGVLVSNFAVLEAVGPIIFLSTDTRKLRNEGFLSPFHPRYPDILTNSAHPMRAQDLANVTSYREWVLFGYLVCPDELLRVTSIDIASIVLKENLVLPLFRDEQNGGIGRALNLLSNFFNDCSEVHDQAVYSCDAIHRERRIFLKQEIGRMVLFFSDQPSLLAPNIQMVFSALAFAQSEALWYFQHVGIASSKSRAARTVPVEIDPNDPTIGFLLDGMDRLCCLVRKYIAAIRGYALSYLSSCAGRIRFLLGTPGMVALDLDPTLKGLFQKIVQHLENIPKPQGENISAVTCDLSELRKDWLSILMIVTSARSSINIRHLEKATVSTGKEGLLSEGNSAYNWSRCVDELEYLLSKHGSLKKLYFYHQHLTTVFRNTMFGPEGRPQHCCAWLGVASSFPECASSIVPEEVTKIGRDAVLYVESLIESIMGGLEGLINILDSEGGFGSLELQAAHLMNLTSRISAPSGKSPRAMSGYHLPGYESYPENDNSIKMLEAAMQRLTNLCSVLNDMEPICVLNHVFVLREYMRECILGNFRRRLLAVLKTDNDLQRPTVLESLIRRHTAIVHLAEQHISMDLTQGIREIILTETFCGPVSSLHLFEKAAEQHTGSATETVCNWYIENVVKDVSGAGILFAPRHRCFKSTRPVGGYFAESVTDLRELKAFVRVFGGYGVDRLDRMMKEHTAALLNCIDTSLRANRENLESVAGSMHCGDRIDRDTNIKQIVDLDTMVGFCIQAGQAVAFDRLLAEAGTAVLEEGAPLIHSLLTAAAKHLPDEVPEKKEIRRLKRVANNFNIAGDHDAEWVRSILEEVGGAIDASWSLLPYLFATLMTSNIWNSSGFNVDTGGFSNNVYCLARCISSVIAGSEFVRLEREYHMKRSFSNDHVGETLDPETHNRITVETNIKSTMQLFVKFSSGIILDSWSENTRSHLVSKLIFLDQFCEISPYLPRSTLDAYVPYSIIRSIYSQYYASSSPAPLALLSGSPRHSPAVSLAHSSPAMRQPRGDSIPQSNSNDSGYFKPSSSHAQDQLYGTESGSFENKPRNIRGSGPLEYSATHKLRHVDSSTSASTGPSPLPRFAVSRSGPISYK</sequence>
<feature type="compositionally biased region" description="Polar residues" evidence="2">
    <location>
        <begin position="1240"/>
        <end position="1270"/>
    </location>
</feature>
<comment type="caution">
    <text evidence="3">The sequence shown here is derived from an EMBL/GenBank/DDBJ whole genome shotgun (WGS) entry which is preliminary data.</text>
</comment>
<proteinExistence type="inferred from homology"/>
<feature type="compositionally biased region" description="Polar residues" evidence="2">
    <location>
        <begin position="1"/>
        <end position="20"/>
    </location>
</feature>
<feature type="region of interest" description="Disordered" evidence="2">
    <location>
        <begin position="1221"/>
        <end position="1321"/>
    </location>
</feature>
<dbReference type="EMBL" id="JAVYJV010000018">
    <property type="protein sequence ID" value="KAK4347501.1"/>
    <property type="molecule type" value="Genomic_DNA"/>
</dbReference>
<reference evidence="3" key="1">
    <citation type="submission" date="2023-12" db="EMBL/GenBank/DDBJ databases">
        <title>Genome assembly of Anisodus tanguticus.</title>
        <authorList>
            <person name="Wang Y.-J."/>
        </authorList>
    </citation>
    <scope>NUCLEOTIDE SEQUENCE</scope>
    <source>
        <strain evidence="3">KB-2021</strain>
        <tissue evidence="3">Leaf</tissue>
    </source>
</reference>
<dbReference type="Proteomes" id="UP001291623">
    <property type="component" value="Unassembled WGS sequence"/>
</dbReference>
<protein>
    <recommendedName>
        <fullName evidence="5">Protein NAP1</fullName>
    </recommendedName>
</protein>
<organism evidence="3 4">
    <name type="scientific">Anisodus tanguticus</name>
    <dbReference type="NCBI Taxonomy" id="243964"/>
    <lineage>
        <taxon>Eukaryota</taxon>
        <taxon>Viridiplantae</taxon>
        <taxon>Streptophyta</taxon>
        <taxon>Embryophyta</taxon>
        <taxon>Tracheophyta</taxon>
        <taxon>Spermatophyta</taxon>
        <taxon>Magnoliopsida</taxon>
        <taxon>eudicotyledons</taxon>
        <taxon>Gunneridae</taxon>
        <taxon>Pentapetalae</taxon>
        <taxon>asterids</taxon>
        <taxon>lamiids</taxon>
        <taxon>Solanales</taxon>
        <taxon>Solanaceae</taxon>
        <taxon>Solanoideae</taxon>
        <taxon>Hyoscyameae</taxon>
        <taxon>Anisodus</taxon>
    </lineage>
</organism>
<comment type="similarity">
    <text evidence="1">Belongs to the HEM-1/HEM-2 family.</text>
</comment>
<name>A0AAE1V1W1_9SOLA</name>
<dbReference type="PANTHER" id="PTHR12093">
    <property type="entry name" value="NCK-ASSOCIATED PROTEIN 1"/>
    <property type="match status" value="1"/>
</dbReference>
<gene>
    <name evidence="3" type="ORF">RND71_033840</name>
</gene>
<evidence type="ECO:0000256" key="2">
    <source>
        <dbReference type="SAM" id="MobiDB-lite"/>
    </source>
</evidence>
<dbReference type="GO" id="GO:0030031">
    <property type="term" value="P:cell projection assembly"/>
    <property type="evidence" value="ECO:0007669"/>
    <property type="project" value="TreeGrafter"/>
</dbReference>
<dbReference type="GO" id="GO:0016477">
    <property type="term" value="P:cell migration"/>
    <property type="evidence" value="ECO:0007669"/>
    <property type="project" value="TreeGrafter"/>
</dbReference>
<evidence type="ECO:0000256" key="1">
    <source>
        <dbReference type="ARBA" id="ARBA00037947"/>
    </source>
</evidence>
<accession>A0AAE1V1W1</accession>
<feature type="region of interest" description="Disordered" evidence="2">
    <location>
        <begin position="1"/>
        <end position="25"/>
    </location>
</feature>
<keyword evidence="4" id="KW-1185">Reference proteome</keyword>
<dbReference type="PANTHER" id="PTHR12093:SF10">
    <property type="entry name" value="MEMBRANE-ASSOCIATED PROTEIN HEM"/>
    <property type="match status" value="1"/>
</dbReference>
<feature type="region of interest" description="Disordered" evidence="2">
    <location>
        <begin position="43"/>
        <end position="65"/>
    </location>
</feature>
<dbReference type="GO" id="GO:0031209">
    <property type="term" value="C:SCAR complex"/>
    <property type="evidence" value="ECO:0007669"/>
    <property type="project" value="TreeGrafter"/>
</dbReference>
<feature type="compositionally biased region" description="Polar residues" evidence="2">
    <location>
        <begin position="50"/>
        <end position="65"/>
    </location>
</feature>
<evidence type="ECO:0000313" key="3">
    <source>
        <dbReference type="EMBL" id="KAK4347501.1"/>
    </source>
</evidence>
<dbReference type="GO" id="GO:0000902">
    <property type="term" value="P:cell morphogenesis"/>
    <property type="evidence" value="ECO:0007669"/>
    <property type="project" value="TreeGrafter"/>
</dbReference>